<dbReference type="Pfam" id="PF13558">
    <property type="entry name" value="SbcC_Walker_B"/>
    <property type="match status" value="1"/>
</dbReference>
<feature type="coiled-coil region" evidence="1">
    <location>
        <begin position="180"/>
        <end position="283"/>
    </location>
</feature>
<dbReference type="PROSITE" id="PS51450">
    <property type="entry name" value="LRR"/>
    <property type="match status" value="1"/>
</dbReference>
<keyword evidence="3" id="KW-0540">Nuclease</keyword>
<feature type="coiled-coil region" evidence="1">
    <location>
        <begin position="512"/>
        <end position="635"/>
    </location>
</feature>
<dbReference type="AlphaFoldDB" id="A0A1T4P552"/>
<evidence type="ECO:0000259" key="2">
    <source>
        <dbReference type="Pfam" id="PF13476"/>
    </source>
</evidence>
<keyword evidence="3" id="KW-0269">Exonuclease</keyword>
<sequence>MKPILLEIEGLQSFQEKQTIDFEKLSEYGLFGIFGETGSGKSSILDGMIFALFNQIPRTNDNGDKIESSLNTLSKILRVYFKFSLGEDIFEVTRIYKKNSKNEIKPANPILIKNGDIIASKIKEVESKINEEFGISPKDFMRSVVLPQGKFNEFLKLRGVEKMEMLENIFALEKYGKDLQDKVTREKNYWKEELEKFKNQRIGKGDVDLDSIESDKKILEASKNMLKDLIKEKESFDNQLSEVKILKENISQLKKLQEEKKLLLEKKERINILKNKLEKHNKAFYYIDNINYLDKDLKTIYNLKISLEKESIEKEKIYKDILNLNNLSTNLESEKKKIEISLKNLNFQNKNLRDISNLLNLLISIKDKEDFLKNYIKENSEYETEMINLQQYSISLKENLSILNENLKNLPAIDNNTIQKISLEIENLKIQLNSINDKKINKETLEREITIVSKEKNEIQKKFIIIENEINIINKNNEDMVLSLLKKNLKEGEPCPLCGSIHHPNSTLNEVLEIDKTQLKSLELEKENLSKKLIQFSEKLFYLENQIKEINNFLDENPLEKIKNLLNLKENLLEENRILFENFLKEKEKLEKEIISLETNLKEIPKKMNFFTEKLEKNNEKINIIQENLTNTKNLLLPYTNKFENFTIETLIAEKKKLENDEIHFEKFSKILEEINKKITGLSEDSTILEKKKVQINSNIKNIQQNLIEFEKNYKIQNEELLFKIKNDNFINLEDVKNSILENNLVIDFTKEIETYNNLLISLTSLIENCKIIINNRDISEEEWKIFIEKDRDLTIKIDSLKKEISILENNIKNAYEILDEIKEILLLEKKAQEKFYIAEELLKKIGARKFVKFLAKRKLEAIVANASLRLEYITRGRYNLDIDDNCDFYVVDAFNSGFKRKCSTLSGGETFIVSLSLALALSNQLQLKGKTHLEFFFLDEGFGTLDENLLNKIIETLEDIRKEENLNIGIITHVEELKRRIIRKIEVFSPIPGERGTLLKQR</sequence>
<feature type="coiled-coil region" evidence="1">
    <location>
        <begin position="791"/>
        <end position="825"/>
    </location>
</feature>
<dbReference type="PANTHER" id="PTHR32114">
    <property type="entry name" value="ABC TRANSPORTER ABCH.3"/>
    <property type="match status" value="1"/>
</dbReference>
<evidence type="ECO:0000313" key="4">
    <source>
        <dbReference type="Proteomes" id="UP000191153"/>
    </source>
</evidence>
<dbReference type="InterPro" id="IPR038729">
    <property type="entry name" value="Rad50/SbcC_AAA"/>
</dbReference>
<feature type="coiled-coil region" evidence="1">
    <location>
        <begin position="672"/>
        <end position="720"/>
    </location>
</feature>
<protein>
    <submittedName>
        <fullName evidence="3">Exonuclease SbcC</fullName>
    </submittedName>
</protein>
<accession>A0A1T4P552</accession>
<dbReference type="Proteomes" id="UP000191153">
    <property type="component" value="Unassembled WGS sequence"/>
</dbReference>
<feature type="coiled-coil region" evidence="1">
    <location>
        <begin position="418"/>
        <end position="462"/>
    </location>
</feature>
<name>A0A1T4P552_9FUSO</name>
<dbReference type="SUPFAM" id="SSF52540">
    <property type="entry name" value="P-loop containing nucleoside triphosphate hydrolases"/>
    <property type="match status" value="1"/>
</dbReference>
<dbReference type="Gene3D" id="3.40.50.300">
    <property type="entry name" value="P-loop containing nucleotide triphosphate hydrolases"/>
    <property type="match status" value="2"/>
</dbReference>
<keyword evidence="3" id="KW-0378">Hydrolase</keyword>
<evidence type="ECO:0000313" key="3">
    <source>
        <dbReference type="EMBL" id="SJZ86531.1"/>
    </source>
</evidence>
<dbReference type="GO" id="GO:0006302">
    <property type="term" value="P:double-strand break repair"/>
    <property type="evidence" value="ECO:0007669"/>
    <property type="project" value="InterPro"/>
</dbReference>
<feature type="domain" description="Rad50/SbcC-type AAA" evidence="2">
    <location>
        <begin position="6"/>
        <end position="200"/>
    </location>
</feature>
<keyword evidence="1" id="KW-0175">Coiled coil</keyword>
<proteinExistence type="predicted"/>
<dbReference type="GO" id="GO:0004527">
    <property type="term" value="F:exonuclease activity"/>
    <property type="evidence" value="ECO:0007669"/>
    <property type="project" value="UniProtKB-KW"/>
</dbReference>
<dbReference type="RefSeq" id="WP_078694235.1">
    <property type="nucleotide sequence ID" value="NZ_FUWX01000013.1"/>
</dbReference>
<dbReference type="InterPro" id="IPR001611">
    <property type="entry name" value="Leu-rich_rpt"/>
</dbReference>
<keyword evidence="4" id="KW-1185">Reference proteome</keyword>
<dbReference type="OrthoDB" id="9795626at2"/>
<organism evidence="3 4">
    <name type="scientific">Cetobacterium ceti</name>
    <dbReference type="NCBI Taxonomy" id="180163"/>
    <lineage>
        <taxon>Bacteria</taxon>
        <taxon>Fusobacteriati</taxon>
        <taxon>Fusobacteriota</taxon>
        <taxon>Fusobacteriia</taxon>
        <taxon>Fusobacteriales</taxon>
        <taxon>Fusobacteriaceae</taxon>
        <taxon>Cetobacterium</taxon>
    </lineage>
</organism>
<dbReference type="InterPro" id="IPR027417">
    <property type="entry name" value="P-loop_NTPase"/>
</dbReference>
<dbReference type="PANTHER" id="PTHR32114:SF2">
    <property type="entry name" value="ABC TRANSPORTER ABCH.3"/>
    <property type="match status" value="1"/>
</dbReference>
<dbReference type="Pfam" id="PF13476">
    <property type="entry name" value="AAA_23"/>
    <property type="match status" value="1"/>
</dbReference>
<evidence type="ECO:0000256" key="1">
    <source>
        <dbReference type="SAM" id="Coils"/>
    </source>
</evidence>
<feature type="coiled-coil region" evidence="1">
    <location>
        <begin position="324"/>
        <end position="392"/>
    </location>
</feature>
<reference evidence="3 4" key="1">
    <citation type="submission" date="2017-02" db="EMBL/GenBank/DDBJ databases">
        <authorList>
            <person name="Peterson S.W."/>
        </authorList>
    </citation>
    <scope>NUCLEOTIDE SEQUENCE [LARGE SCALE GENOMIC DNA]</scope>
    <source>
        <strain evidence="3 4">ATCC 700028</strain>
    </source>
</reference>
<dbReference type="STRING" id="180163.SAMN02745174_01772"/>
<gene>
    <name evidence="3" type="ORF">SAMN02745174_01772</name>
</gene>
<dbReference type="GO" id="GO:0016887">
    <property type="term" value="F:ATP hydrolysis activity"/>
    <property type="evidence" value="ECO:0007669"/>
    <property type="project" value="InterPro"/>
</dbReference>
<dbReference type="EMBL" id="FUWX01000013">
    <property type="protein sequence ID" value="SJZ86531.1"/>
    <property type="molecule type" value="Genomic_DNA"/>
</dbReference>